<proteinExistence type="predicted"/>
<name>A0ABT9NXP8_9ACTN</name>
<keyword evidence="3" id="KW-1185">Reference proteome</keyword>
<dbReference type="Proteomes" id="UP001235712">
    <property type="component" value="Unassembled WGS sequence"/>
</dbReference>
<gene>
    <name evidence="2" type="ORF">J2S57_000855</name>
</gene>
<dbReference type="RefSeq" id="WP_307238547.1">
    <property type="nucleotide sequence ID" value="NZ_JAUSQZ010000001.1"/>
</dbReference>
<evidence type="ECO:0000313" key="2">
    <source>
        <dbReference type="EMBL" id="MDP9825106.1"/>
    </source>
</evidence>
<evidence type="ECO:0000313" key="3">
    <source>
        <dbReference type="Proteomes" id="UP001235712"/>
    </source>
</evidence>
<sequence>MTQKAPIDLPAGDLVHDIASEAPLRDPVRRRRVLLTAVALVVLTAMVVGLLRIVGVMGGESDEEREAAALEQVQEEVLPQLQELMARRETFFAAEREYLTAVSGPGSAPALRRVEQDMTALGTQLADVKPGAAVTSEAHDYLLEAVTALRTDASRDATALGEGDALVTRNDENALTSIKRMNKSLLFVLDAAQLPVRDFDLPGGTDKHPEDHSTTM</sequence>
<dbReference type="EMBL" id="JAUSQZ010000001">
    <property type="protein sequence ID" value="MDP9825106.1"/>
    <property type="molecule type" value="Genomic_DNA"/>
</dbReference>
<organism evidence="2 3">
    <name type="scientific">Kineosporia succinea</name>
    <dbReference type="NCBI Taxonomy" id="84632"/>
    <lineage>
        <taxon>Bacteria</taxon>
        <taxon>Bacillati</taxon>
        <taxon>Actinomycetota</taxon>
        <taxon>Actinomycetes</taxon>
        <taxon>Kineosporiales</taxon>
        <taxon>Kineosporiaceae</taxon>
        <taxon>Kineosporia</taxon>
    </lineage>
</organism>
<evidence type="ECO:0000256" key="1">
    <source>
        <dbReference type="SAM" id="Phobius"/>
    </source>
</evidence>
<accession>A0ABT9NXP8</accession>
<comment type="caution">
    <text evidence="2">The sequence shown here is derived from an EMBL/GenBank/DDBJ whole genome shotgun (WGS) entry which is preliminary data.</text>
</comment>
<keyword evidence="1" id="KW-0472">Membrane</keyword>
<feature type="transmembrane region" description="Helical" evidence="1">
    <location>
        <begin position="33"/>
        <end position="55"/>
    </location>
</feature>
<reference evidence="2 3" key="1">
    <citation type="submission" date="2023-07" db="EMBL/GenBank/DDBJ databases">
        <title>Sequencing the genomes of 1000 actinobacteria strains.</title>
        <authorList>
            <person name="Klenk H.-P."/>
        </authorList>
    </citation>
    <scope>NUCLEOTIDE SEQUENCE [LARGE SCALE GENOMIC DNA]</scope>
    <source>
        <strain evidence="2 3">DSM 44388</strain>
    </source>
</reference>
<keyword evidence="1" id="KW-1133">Transmembrane helix</keyword>
<protein>
    <submittedName>
        <fullName evidence="2">Uncharacterized protein</fullName>
    </submittedName>
</protein>
<keyword evidence="1" id="KW-0812">Transmembrane</keyword>